<evidence type="ECO:0000256" key="1">
    <source>
        <dbReference type="ARBA" id="ARBA00004123"/>
    </source>
</evidence>
<dbReference type="SUPFAM" id="SSF50249">
    <property type="entry name" value="Nucleic acid-binding proteins"/>
    <property type="match status" value="1"/>
</dbReference>
<dbReference type="SUPFAM" id="SSF88798">
    <property type="entry name" value="N-terminal, heterodimerisation domain of RBP7 (RpoE)"/>
    <property type="match status" value="1"/>
</dbReference>
<proteinExistence type="inferred from homology"/>
<accession>S8C8J8</accession>
<name>S8C8J8_9LAMI</name>
<evidence type="ECO:0000313" key="8">
    <source>
        <dbReference type="Proteomes" id="UP000015453"/>
    </source>
</evidence>
<keyword evidence="5 6" id="KW-0539">Nucleus</keyword>
<comment type="subcellular location">
    <subcellularLocation>
        <location evidence="1 6">Nucleus</location>
    </subcellularLocation>
</comment>
<dbReference type="GO" id="GO:0003697">
    <property type="term" value="F:single-stranded DNA binding"/>
    <property type="evidence" value="ECO:0007669"/>
    <property type="project" value="TreeGrafter"/>
</dbReference>
<gene>
    <name evidence="7" type="ORF">M569_11648</name>
</gene>
<dbReference type="InterPro" id="IPR045113">
    <property type="entry name" value="Rpb7-like"/>
</dbReference>
<protein>
    <recommendedName>
        <fullName evidence="6">DNA-directed RNA polymerase subunit</fullName>
    </recommendedName>
</protein>
<evidence type="ECO:0000256" key="3">
    <source>
        <dbReference type="ARBA" id="ARBA00022478"/>
    </source>
</evidence>
<dbReference type="GO" id="GO:0006352">
    <property type="term" value="P:DNA-templated transcription initiation"/>
    <property type="evidence" value="ECO:0007669"/>
    <property type="project" value="UniProtKB-UniRule"/>
</dbReference>
<dbReference type="OrthoDB" id="1162399at2759"/>
<evidence type="ECO:0000256" key="2">
    <source>
        <dbReference type="ARBA" id="ARBA00009307"/>
    </source>
</evidence>
<dbReference type="GO" id="GO:0003727">
    <property type="term" value="F:single-stranded RNA binding"/>
    <property type="evidence" value="ECO:0007669"/>
    <property type="project" value="TreeGrafter"/>
</dbReference>
<organism evidence="7 8">
    <name type="scientific">Genlisea aurea</name>
    <dbReference type="NCBI Taxonomy" id="192259"/>
    <lineage>
        <taxon>Eukaryota</taxon>
        <taxon>Viridiplantae</taxon>
        <taxon>Streptophyta</taxon>
        <taxon>Embryophyta</taxon>
        <taxon>Tracheophyta</taxon>
        <taxon>Spermatophyta</taxon>
        <taxon>Magnoliopsida</taxon>
        <taxon>eudicotyledons</taxon>
        <taxon>Gunneridae</taxon>
        <taxon>Pentapetalae</taxon>
        <taxon>asterids</taxon>
        <taxon>lamiids</taxon>
        <taxon>Lamiales</taxon>
        <taxon>Lentibulariaceae</taxon>
        <taxon>Genlisea</taxon>
    </lineage>
</organism>
<dbReference type="FunFam" id="2.40.50.140:FF:000043">
    <property type="entry name" value="DNA-directed RNA polymerase II subunit RPB7"/>
    <property type="match status" value="1"/>
</dbReference>
<dbReference type="Proteomes" id="UP000015453">
    <property type="component" value="Unassembled WGS sequence"/>
</dbReference>
<evidence type="ECO:0000313" key="7">
    <source>
        <dbReference type="EMBL" id="EPS63140.1"/>
    </source>
</evidence>
<dbReference type="Gene3D" id="3.30.1490.120">
    <property type="entry name" value="RNA polymerase Rpb7-like, N-terminal domain"/>
    <property type="match status" value="1"/>
</dbReference>
<evidence type="ECO:0000256" key="4">
    <source>
        <dbReference type="ARBA" id="ARBA00023163"/>
    </source>
</evidence>
<keyword evidence="3 6" id="KW-0240">DNA-directed RNA polymerase</keyword>
<evidence type="ECO:0000256" key="5">
    <source>
        <dbReference type="ARBA" id="ARBA00023242"/>
    </source>
</evidence>
<keyword evidence="4 6" id="KW-0804">Transcription</keyword>
<comment type="similarity">
    <text evidence="2">Belongs to the eukaryotic RPB7/RPC8 RNA polymerase subunit family.</text>
</comment>
<dbReference type="PANTHER" id="PTHR12709">
    <property type="entry name" value="DNA-DIRECTED RNA POLYMERASE II, III"/>
    <property type="match status" value="1"/>
</dbReference>
<comment type="function">
    <text evidence="6">DNA-dependent RNA polymerase which catalyzes the transcription of DNA into RNA using the four ribonucleoside triphosphates as substrates.</text>
</comment>
<keyword evidence="8" id="KW-1185">Reference proteome</keyword>
<dbReference type="FunFam" id="3.30.1490.120:FF:000001">
    <property type="entry name" value="DNA-directed RNA polymerase II subunit RPB7"/>
    <property type="match status" value="1"/>
</dbReference>
<dbReference type="Gene3D" id="2.40.50.140">
    <property type="entry name" value="Nucleic acid-binding proteins"/>
    <property type="match status" value="1"/>
</dbReference>
<dbReference type="PANTHER" id="PTHR12709:SF3">
    <property type="entry name" value="DNA-DIRECTED RNA POLYMERASE V SUBUNIT 7"/>
    <property type="match status" value="1"/>
</dbReference>
<dbReference type="GO" id="GO:0055029">
    <property type="term" value="C:nuclear DNA-directed RNA polymerase complex"/>
    <property type="evidence" value="ECO:0007669"/>
    <property type="project" value="UniProtKB-ARBA"/>
</dbReference>
<comment type="caution">
    <text evidence="7">The sequence shown here is derived from an EMBL/GenBank/DDBJ whole genome shotgun (WGS) entry which is preliminary data.</text>
</comment>
<dbReference type="AlphaFoldDB" id="S8C8J8"/>
<sequence length="179" mass="20126">KKKMFLQSKLSWNVVLSSEKLETEGLKLQKAIITHLLSVFAAKKASKDHGYLLAVTTVDRIGEGRVRQHSGEVLFPVEFSCVAFRMATGEILEGTVHKILKHGVFMRCGPVENVYLTHQKMKDYEYVPGENPYFMNAKSSRIERGGVVRFLVMGVKFVENEKEFQAVASLDGDYLGPLS</sequence>
<dbReference type="InterPro" id="IPR012340">
    <property type="entry name" value="NA-bd_OB-fold"/>
</dbReference>
<evidence type="ECO:0000256" key="6">
    <source>
        <dbReference type="RuleBase" id="RU369086"/>
    </source>
</evidence>
<dbReference type="EMBL" id="AUSU01005672">
    <property type="protein sequence ID" value="EPS63140.1"/>
    <property type="molecule type" value="Genomic_DNA"/>
</dbReference>
<reference evidence="7 8" key="1">
    <citation type="journal article" date="2013" name="BMC Genomics">
        <title>The miniature genome of a carnivorous plant Genlisea aurea contains a low number of genes and short non-coding sequences.</title>
        <authorList>
            <person name="Leushkin E.V."/>
            <person name="Sutormin R.A."/>
            <person name="Nabieva E.R."/>
            <person name="Penin A.A."/>
            <person name="Kondrashov A.S."/>
            <person name="Logacheva M.D."/>
        </authorList>
    </citation>
    <scope>NUCLEOTIDE SEQUENCE [LARGE SCALE GENOMIC DNA]</scope>
</reference>
<dbReference type="InterPro" id="IPR036898">
    <property type="entry name" value="RNA_pol_Rpb7-like_N_sf"/>
</dbReference>
<feature type="non-terminal residue" evidence="7">
    <location>
        <position position="1"/>
    </location>
</feature>